<protein>
    <submittedName>
        <fullName evidence="1">Uncharacterized protein</fullName>
    </submittedName>
</protein>
<proteinExistence type="predicted"/>
<evidence type="ECO:0000313" key="1">
    <source>
        <dbReference type="EMBL" id="SFJ15985.1"/>
    </source>
</evidence>
<name>A0A1I3P347_9PSEU</name>
<accession>A0A1I3P347</accession>
<dbReference type="AlphaFoldDB" id="A0A1I3P347"/>
<dbReference type="EMBL" id="FORP01000003">
    <property type="protein sequence ID" value="SFJ15985.1"/>
    <property type="molecule type" value="Genomic_DNA"/>
</dbReference>
<gene>
    <name evidence="1" type="ORF">SAMN05421835_103260</name>
</gene>
<keyword evidence="2" id="KW-1185">Reference proteome</keyword>
<dbReference type="Proteomes" id="UP000199025">
    <property type="component" value="Unassembled WGS sequence"/>
</dbReference>
<organism evidence="1 2">
    <name type="scientific">Amycolatopsis sacchari</name>
    <dbReference type="NCBI Taxonomy" id="115433"/>
    <lineage>
        <taxon>Bacteria</taxon>
        <taxon>Bacillati</taxon>
        <taxon>Actinomycetota</taxon>
        <taxon>Actinomycetes</taxon>
        <taxon>Pseudonocardiales</taxon>
        <taxon>Pseudonocardiaceae</taxon>
        <taxon>Amycolatopsis</taxon>
    </lineage>
</organism>
<sequence>MRAAKGGWLSAAESHDPMPVVEHPLVREQLGIA</sequence>
<dbReference type="STRING" id="115433.SAMN05421835_103260"/>
<reference evidence="1 2" key="1">
    <citation type="submission" date="2016-10" db="EMBL/GenBank/DDBJ databases">
        <authorList>
            <person name="de Groot N.N."/>
        </authorList>
    </citation>
    <scope>NUCLEOTIDE SEQUENCE [LARGE SCALE GENOMIC DNA]</scope>
    <source>
        <strain evidence="1 2">DSM 44468</strain>
    </source>
</reference>
<evidence type="ECO:0000313" key="2">
    <source>
        <dbReference type="Proteomes" id="UP000199025"/>
    </source>
</evidence>